<keyword evidence="2" id="KW-1133">Transmembrane helix</keyword>
<dbReference type="EMBL" id="VZRB01000003">
    <property type="protein sequence ID" value="KAB1149358.1"/>
    <property type="molecule type" value="Genomic_DNA"/>
</dbReference>
<keyword evidence="2" id="KW-0812">Transmembrane</keyword>
<dbReference type="RefSeq" id="WP_150945324.1">
    <property type="nucleotide sequence ID" value="NZ_VZRB01000003.1"/>
</dbReference>
<keyword evidence="5" id="KW-1185">Reference proteome</keyword>
<keyword evidence="2" id="KW-0472">Membrane</keyword>
<dbReference type="Proteomes" id="UP000442707">
    <property type="component" value="Unassembled WGS sequence"/>
</dbReference>
<feature type="chain" id="PRO_5026066751" evidence="3">
    <location>
        <begin position="45"/>
        <end position="448"/>
    </location>
</feature>
<evidence type="ECO:0000256" key="3">
    <source>
        <dbReference type="SAM" id="SignalP"/>
    </source>
</evidence>
<feature type="region of interest" description="Disordered" evidence="1">
    <location>
        <begin position="59"/>
        <end position="78"/>
    </location>
</feature>
<feature type="signal peptide" evidence="3">
    <location>
        <begin position="1"/>
        <end position="44"/>
    </location>
</feature>
<sequence length="448" mass="45820">MIGRRTTGWYARTSCGRPSLHARVAAVGAVLCAAALLPGPTASAAGTPGPYGFAEDARSVQGATSTTDAERLSPGTTYTSSLPTTGKLYYSLELDSTSNAYVSATAVPPEGTTVSASDGIRVSVQDANGSSCSFETASIGSSRSTHPITAVGAREAKPTGTLCQGGGTYYVVVERVARTEASPAAWDLELTPVLEPRLKRTGETSAPEAWNSASPAPLTGGATRRTGGTGFASARLLSPGVWRDDIRPGQTLFYRVPVDWGRQLYATADLGSASSGDRGFVPGALDMSLYNPVRDKVEDAGVSYDGSQKSAVLDPLPPVAYPNRYAAVGRVNTMRFAGSYYLVVHLAAQVADEFGDVPIGLKLRVRVEGATKAGPGYSGQSAPEGLFGITAQDRAAAPEGHGGAGGEDADATMKLLAAGGIGTGSVLLAVLGVWTAVARRRAGAGAGA</sequence>
<evidence type="ECO:0000313" key="5">
    <source>
        <dbReference type="Proteomes" id="UP000442707"/>
    </source>
</evidence>
<comment type="caution">
    <text evidence="4">The sequence shown here is derived from an EMBL/GenBank/DDBJ whole genome shotgun (WGS) entry which is preliminary data.</text>
</comment>
<organism evidence="4 5">
    <name type="scientific">Streptomyces luteolifulvus</name>
    <dbReference type="NCBI Taxonomy" id="2615112"/>
    <lineage>
        <taxon>Bacteria</taxon>
        <taxon>Bacillati</taxon>
        <taxon>Actinomycetota</taxon>
        <taxon>Actinomycetes</taxon>
        <taxon>Kitasatosporales</taxon>
        <taxon>Streptomycetaceae</taxon>
        <taxon>Streptomyces</taxon>
    </lineage>
</organism>
<protein>
    <submittedName>
        <fullName evidence="4">Uncharacterized protein</fullName>
    </submittedName>
</protein>
<evidence type="ECO:0000256" key="2">
    <source>
        <dbReference type="SAM" id="Phobius"/>
    </source>
</evidence>
<evidence type="ECO:0000313" key="4">
    <source>
        <dbReference type="EMBL" id="KAB1149358.1"/>
    </source>
</evidence>
<keyword evidence="3" id="KW-0732">Signal</keyword>
<dbReference type="AlphaFoldDB" id="A0A6H9V3H1"/>
<feature type="transmembrane region" description="Helical" evidence="2">
    <location>
        <begin position="415"/>
        <end position="437"/>
    </location>
</feature>
<feature type="region of interest" description="Disordered" evidence="1">
    <location>
        <begin position="201"/>
        <end position="225"/>
    </location>
</feature>
<proteinExistence type="predicted"/>
<evidence type="ECO:0000256" key="1">
    <source>
        <dbReference type="SAM" id="MobiDB-lite"/>
    </source>
</evidence>
<accession>A0A6H9V3H1</accession>
<gene>
    <name evidence="4" type="ORF">F7R91_06300</name>
</gene>
<reference evidence="4 5" key="1">
    <citation type="submission" date="2019-09" db="EMBL/GenBank/DDBJ databases">
        <title>Screening of Novel Bioactive Compounds from Soil-Associated.</title>
        <authorList>
            <person name="Zhao S."/>
        </authorList>
    </citation>
    <scope>NUCLEOTIDE SEQUENCE [LARGE SCALE GENOMIC DNA]</scope>
    <source>
        <strain evidence="4 5">HIT-DPA4</strain>
    </source>
</reference>
<name>A0A6H9V3H1_9ACTN</name>